<keyword evidence="2" id="KW-1185">Reference proteome</keyword>
<evidence type="ECO:0000313" key="1">
    <source>
        <dbReference type="EMBL" id="PRH78258.1"/>
    </source>
</evidence>
<evidence type="ECO:0000313" key="2">
    <source>
        <dbReference type="Proteomes" id="UP000239322"/>
    </source>
</evidence>
<organism evidence="1 2">
    <name type="scientific">Streptomyces solincola</name>
    <dbReference type="NCBI Taxonomy" id="2100817"/>
    <lineage>
        <taxon>Bacteria</taxon>
        <taxon>Bacillati</taxon>
        <taxon>Actinomycetota</taxon>
        <taxon>Actinomycetes</taxon>
        <taxon>Kitasatosporales</taxon>
        <taxon>Streptomycetaceae</taxon>
        <taxon>Streptomyces</taxon>
    </lineage>
</organism>
<reference evidence="1 2" key="1">
    <citation type="submission" date="2018-03" db="EMBL/GenBank/DDBJ databases">
        <title>Novel Streptomyces sp. from soil.</title>
        <authorList>
            <person name="Tan G.Y.A."/>
            <person name="Lee Z.Y."/>
        </authorList>
    </citation>
    <scope>NUCLEOTIDE SEQUENCE [LARGE SCALE GENOMIC DNA]</scope>
    <source>
        <strain evidence="1 2">ST5x</strain>
    </source>
</reference>
<dbReference type="AlphaFoldDB" id="A0A2S9PV21"/>
<protein>
    <submittedName>
        <fullName evidence="1">Uncharacterized protein</fullName>
    </submittedName>
</protein>
<dbReference type="Proteomes" id="UP000239322">
    <property type="component" value="Unassembled WGS sequence"/>
</dbReference>
<comment type="caution">
    <text evidence="1">The sequence shown here is derived from an EMBL/GenBank/DDBJ whole genome shotgun (WGS) entry which is preliminary data.</text>
</comment>
<gene>
    <name evidence="1" type="ORF">C6N75_15830</name>
</gene>
<accession>A0A2S9PV21</accession>
<sequence>MAGGGLVGAAPASAGGTGSILSPAFGVTCANLDNGARANGVTRSTDGSLGGNLAGVPLGSALNQCGGADYISKYGDVDIDTILPSSAIFNGYFQALAPGLLP</sequence>
<dbReference type="EMBL" id="PVLV01000223">
    <property type="protein sequence ID" value="PRH78258.1"/>
    <property type="molecule type" value="Genomic_DNA"/>
</dbReference>
<proteinExistence type="predicted"/>
<name>A0A2S9PV21_9ACTN</name>